<dbReference type="InterPro" id="IPR007658">
    <property type="entry name" value="DUF594"/>
</dbReference>
<dbReference type="EnsemblPlants" id="TraesCS3A02G477200.1">
    <property type="protein sequence ID" value="TraesCS3A02G477200.1.cds1"/>
    <property type="gene ID" value="TraesCS3A02G477200"/>
</dbReference>
<evidence type="ECO:0000313" key="3">
    <source>
        <dbReference type="EnsemblPlants" id="TraesCS3A02G477200.1.cds1"/>
    </source>
</evidence>
<dbReference type="Gramene" id="TraesJUL3A03G01516890.1">
    <property type="protein sequence ID" value="TraesJUL3A03G01516890.1.CDS1"/>
    <property type="gene ID" value="TraesJUL3A03G01516890"/>
</dbReference>
<dbReference type="Gramene" id="TraesJAG3A03G01512920.1">
    <property type="protein sequence ID" value="TraesJAG3A03G01512920.1.CDS1"/>
    <property type="gene ID" value="TraesJAG3A03G01512920"/>
</dbReference>
<keyword evidence="1" id="KW-0812">Transmembrane</keyword>
<keyword evidence="4" id="KW-1185">Reference proteome</keyword>
<dbReference type="Gramene" id="TraesSYM3A03G01532230.1">
    <property type="protein sequence ID" value="TraesSYM3A03G01532230.1.CDS1"/>
    <property type="gene ID" value="TraesSYM3A03G01532230"/>
</dbReference>
<dbReference type="Gramene" id="TraesLAC3A03G01448270.1">
    <property type="protein sequence ID" value="TraesLAC3A03G01448270.1.CDS1"/>
    <property type="gene ID" value="TraesLAC3A03G01448270"/>
</dbReference>
<dbReference type="Gramene" id="TraesSTA3A03G01496110.1">
    <property type="protein sequence ID" value="TraesSTA3A03G01496110.1.CDS1"/>
    <property type="gene ID" value="TraesSTA3A03G01496110"/>
</dbReference>
<name>A0A3B6EU22_WHEAT</name>
<dbReference type="InterPro" id="IPR025315">
    <property type="entry name" value="DUF4220"/>
</dbReference>
<dbReference type="RefSeq" id="XP_044343086.1">
    <property type="nucleotide sequence ID" value="XM_044487151.1"/>
</dbReference>
<dbReference type="STRING" id="4565.A0A3B6EU22"/>
<dbReference type="PaxDb" id="4565-Traes_3DL_41ECD85B0.1"/>
<dbReference type="Pfam" id="PF04578">
    <property type="entry name" value="DUF594"/>
    <property type="match status" value="1"/>
</dbReference>
<keyword evidence="1" id="KW-1133">Transmembrane helix</keyword>
<dbReference type="Gramene" id="TraesCS3A02G477200.1">
    <property type="protein sequence ID" value="TraesCS3A02G477200.1.cds1"/>
    <property type="gene ID" value="TraesCS3A02G477200"/>
</dbReference>
<dbReference type="Gramene" id="TraesCAD_scaffold_006367_01G000100.1">
    <property type="protein sequence ID" value="TraesCAD_scaffold_006367_01G000100.1"/>
    <property type="gene ID" value="TraesCAD_scaffold_006367_01G000100"/>
</dbReference>
<dbReference type="Gramene" id="TraesARI3A03G01525920.1">
    <property type="protein sequence ID" value="TraesARI3A03G01525920.1.CDS1"/>
    <property type="gene ID" value="TraesARI3A03G01525920"/>
</dbReference>
<dbReference type="Gramene" id="TraesMAC3A03G01502680.1">
    <property type="protein sequence ID" value="TraesMAC3A03G01502680.1.CDS1"/>
    <property type="gene ID" value="TraesMAC3A03G01502680"/>
</dbReference>
<dbReference type="OrthoDB" id="668728at2759"/>
<evidence type="ECO:0000313" key="4">
    <source>
        <dbReference type="Proteomes" id="UP000019116"/>
    </source>
</evidence>
<evidence type="ECO:0000256" key="1">
    <source>
        <dbReference type="SAM" id="Phobius"/>
    </source>
</evidence>
<gene>
    <name evidence="3" type="primary">LOC123063387</name>
</gene>
<feature type="transmembrane region" description="Helical" evidence="1">
    <location>
        <begin position="13"/>
        <end position="32"/>
    </location>
</feature>
<accession>A0A3B6EU22</accession>
<protein>
    <recommendedName>
        <fullName evidence="2">DUF4220 domain-containing protein</fullName>
    </recommendedName>
</protein>
<dbReference type="AlphaFoldDB" id="A0A3B6EU22"/>
<keyword evidence="1" id="KW-0472">Membrane</keyword>
<organism evidence="3">
    <name type="scientific">Triticum aestivum</name>
    <name type="common">Wheat</name>
    <dbReference type="NCBI Taxonomy" id="4565"/>
    <lineage>
        <taxon>Eukaryota</taxon>
        <taxon>Viridiplantae</taxon>
        <taxon>Streptophyta</taxon>
        <taxon>Embryophyta</taxon>
        <taxon>Tracheophyta</taxon>
        <taxon>Spermatophyta</taxon>
        <taxon>Magnoliopsida</taxon>
        <taxon>Liliopsida</taxon>
        <taxon>Poales</taxon>
        <taxon>Poaceae</taxon>
        <taxon>BOP clade</taxon>
        <taxon>Pooideae</taxon>
        <taxon>Triticodae</taxon>
        <taxon>Triticeae</taxon>
        <taxon>Triticinae</taxon>
        <taxon>Triticum</taxon>
    </lineage>
</organism>
<feature type="transmembrane region" description="Helical" evidence="1">
    <location>
        <begin position="76"/>
        <end position="96"/>
    </location>
</feature>
<dbReference type="PANTHER" id="PTHR31325">
    <property type="entry name" value="OS01G0798800 PROTEIN-RELATED"/>
    <property type="match status" value="1"/>
</dbReference>
<dbReference type="Gramene" id="TraesCS3A03G1118400.1">
    <property type="protein sequence ID" value="TraesCS3A03G1118400.1.CDS1"/>
    <property type="gene ID" value="TraesCS3A03G1118400"/>
</dbReference>
<dbReference type="Gramene" id="TraesPARA_EIv1.0_0877210.1">
    <property type="protein sequence ID" value="TraesPARA_EIv1.0_0877210.1.CDS1"/>
    <property type="gene ID" value="TraesPARA_EIv1.0_0877210"/>
</dbReference>
<dbReference type="Pfam" id="PF13968">
    <property type="entry name" value="DUF4220"/>
    <property type="match status" value="1"/>
</dbReference>
<sequence length="614" mass="70379">MGSIMKLYYEWEIQVLVLLSFMLQMFLFFAGSLRRRGINSFLRFFTWIAYLGADLVAVYTLGYLSRHEDATTGLSFFWAPFLLIHLGGQDTITALAMEDNKLWLRHLLTLFMQVVLALYVFWKSIDKHGVELLVSDVFVFAAGIIKYGERVWSLKCGSFETLQGSTGQQYKQQVPGEVAEDPYSHIVCAVLHRMPRVFRIFTARSGDSGNVIQQTPSNWVKRMRLELGMMYDDLYTKSCVLRTRSGIILRCISQVSVLVALVLFLTSDKRRYNRADIAITWSLFVGCFLLEVCATFILIMSPWSWAWLKMRRCGMLAKLSWFLLCSGIGWPERKPYLNSIGQYNFHRWLDSGSDQPRSYSRRAMTTVIKSLVNLVGVKEDKMLFWMSRLLDTEHVEADKETMECVVKGITDFHAEINRDPRQWPKLGGIVQELQDIREDFGGKVALVHFITEAHLRKYPLHPPSDMETDTGTSCSVLVEVCRKLSNYMAYLLVTHPSLLPLNDSALYTLEKMAHLFPHLIDEQQDSEGFFSIEPSMETLQELVDIWTKLLIYAATKSRPELHAAHLARGGELITFAWLFLSHNFLGDSEVIKVQLTNANQRGTIAYVFGNPAPR</sequence>
<dbReference type="Gramene" id="TraesCLE_scaffold_109691_01G000300.1">
    <property type="protein sequence ID" value="TraesCLE_scaffold_109691_01G000300.1"/>
    <property type="gene ID" value="TraesCLE_scaffold_109691_01G000300"/>
</dbReference>
<dbReference type="GeneID" id="123063387"/>
<dbReference type="Gramene" id="TraesWEE_scaffold_012983_01G000200.1">
    <property type="protein sequence ID" value="TraesWEE_scaffold_012983_01G000200.1"/>
    <property type="gene ID" value="TraesWEE_scaffold_012983_01G000200"/>
</dbReference>
<feature type="domain" description="DUF4220" evidence="2">
    <location>
        <begin position="47"/>
        <end position="345"/>
    </location>
</feature>
<reference evidence="3" key="2">
    <citation type="submission" date="2018-10" db="UniProtKB">
        <authorList>
            <consortium name="EnsemblPlants"/>
        </authorList>
    </citation>
    <scope>IDENTIFICATION</scope>
</reference>
<dbReference type="Gramene" id="TraesLDM3A03G01504670.1">
    <property type="protein sequence ID" value="TraesLDM3A03G01504670.1.CDS1"/>
    <property type="gene ID" value="TraesLDM3A03G01504670"/>
</dbReference>
<feature type="transmembrane region" description="Helical" evidence="1">
    <location>
        <begin position="44"/>
        <end position="64"/>
    </location>
</feature>
<proteinExistence type="predicted"/>
<dbReference type="Gramene" id="TraesNOR3A03G01525650.1">
    <property type="protein sequence ID" value="TraesNOR3A03G01525650.1.CDS1"/>
    <property type="gene ID" value="TraesNOR3A03G01525650"/>
</dbReference>
<feature type="transmembrane region" description="Helical" evidence="1">
    <location>
        <begin position="278"/>
        <end position="301"/>
    </location>
</feature>
<feature type="transmembrane region" description="Helical" evidence="1">
    <location>
        <begin position="247"/>
        <end position="266"/>
    </location>
</feature>
<dbReference type="Proteomes" id="UP000019116">
    <property type="component" value="Chromosome 3A"/>
</dbReference>
<dbReference type="Gramene" id="TraesROB_scaffold_086360_01G000100.1">
    <property type="protein sequence ID" value="TraesROB_scaffold_086360_01G000100.1"/>
    <property type="gene ID" value="TraesROB_scaffold_086360_01G000100"/>
</dbReference>
<evidence type="ECO:0000259" key="2">
    <source>
        <dbReference type="Pfam" id="PF13968"/>
    </source>
</evidence>
<reference evidence="3" key="1">
    <citation type="submission" date="2018-08" db="EMBL/GenBank/DDBJ databases">
        <authorList>
            <person name="Rossello M."/>
        </authorList>
    </citation>
    <scope>NUCLEOTIDE SEQUENCE [LARGE SCALE GENOMIC DNA]</scope>
    <source>
        <strain evidence="3">cv. Chinese Spring</strain>
    </source>
</reference>
<feature type="transmembrane region" description="Helical" evidence="1">
    <location>
        <begin position="103"/>
        <end position="122"/>
    </location>
</feature>